<name>A0A429VBU2_9SPHN</name>
<dbReference type="PROSITE" id="PS51318">
    <property type="entry name" value="TAT"/>
    <property type="match status" value="1"/>
</dbReference>
<protein>
    <submittedName>
        <fullName evidence="2">EpsI family protein</fullName>
    </submittedName>
</protein>
<dbReference type="OrthoDB" id="8208147at2"/>
<dbReference type="InterPro" id="IPR006311">
    <property type="entry name" value="TAT_signal"/>
</dbReference>
<evidence type="ECO:0000313" key="3">
    <source>
        <dbReference type="Proteomes" id="UP000274661"/>
    </source>
</evidence>
<dbReference type="RefSeq" id="WP_126719283.1">
    <property type="nucleotide sequence ID" value="NZ_RWJF01000001.1"/>
</dbReference>
<evidence type="ECO:0000313" key="2">
    <source>
        <dbReference type="EMBL" id="RST31455.1"/>
    </source>
</evidence>
<evidence type="ECO:0000259" key="1">
    <source>
        <dbReference type="Pfam" id="PF11984"/>
    </source>
</evidence>
<keyword evidence="3" id="KW-1185">Reference proteome</keyword>
<dbReference type="EMBL" id="RWJF01000001">
    <property type="protein sequence ID" value="RST31455.1"/>
    <property type="molecule type" value="Genomic_DNA"/>
</dbReference>
<sequence length="232" mass="24370">MNAADRPLRAEAPLGRRELLVGGALAAAAVGAALLGRSTRAAAARLSVPLDRQLPDRLASWSRAPSSGVLIPRAEDTGSDTYDDVATAYYVSPRLPAIMFLLAYGSAQTGTTQLHRPEVCYPSAGFEVSGGEALSIPPAGIAGRALSARAPGRDEQILYWTRVGDRFATSNLDQQWSVFRDSLSGNIPDGALVRMSLLGPSLAAALPVLEHFARELVAAAAPKLRSLLVGRA</sequence>
<proteinExistence type="predicted"/>
<dbReference type="Pfam" id="PF11984">
    <property type="entry name" value="DUF3485"/>
    <property type="match status" value="1"/>
</dbReference>
<accession>A0A429VBU2</accession>
<comment type="caution">
    <text evidence="2">The sequence shown here is derived from an EMBL/GenBank/DDBJ whole genome shotgun (WGS) entry which is preliminary data.</text>
</comment>
<organism evidence="2 3">
    <name type="scientific">Sphingomonas ginkgonis</name>
    <dbReference type="NCBI Taxonomy" id="2315330"/>
    <lineage>
        <taxon>Bacteria</taxon>
        <taxon>Pseudomonadati</taxon>
        <taxon>Pseudomonadota</taxon>
        <taxon>Alphaproteobacteria</taxon>
        <taxon>Sphingomonadales</taxon>
        <taxon>Sphingomonadaceae</taxon>
        <taxon>Sphingomonas</taxon>
    </lineage>
</organism>
<gene>
    <name evidence="2" type="primary">epsI</name>
    <name evidence="2" type="ORF">HMF7854_11865</name>
</gene>
<dbReference type="AlphaFoldDB" id="A0A429VBU2"/>
<dbReference type="Proteomes" id="UP000274661">
    <property type="component" value="Unassembled WGS sequence"/>
</dbReference>
<reference evidence="2 3" key="1">
    <citation type="submission" date="2018-12" db="EMBL/GenBank/DDBJ databases">
        <title>Sphingomonas sp. HMF7854 Genome sequencing and assembly.</title>
        <authorList>
            <person name="Cha I."/>
            <person name="Kang H."/>
            <person name="Kim H."/>
            <person name="Kang J."/>
            <person name="Joh K."/>
        </authorList>
    </citation>
    <scope>NUCLEOTIDE SEQUENCE [LARGE SCALE GENOMIC DNA]</scope>
    <source>
        <strain evidence="2 3">HMF7854</strain>
    </source>
</reference>
<dbReference type="InterPro" id="IPR014263">
    <property type="entry name" value="Methanolan_biosynth_EpsI"/>
</dbReference>
<feature type="domain" description="Methanolan biosynthesis EpsI" evidence="1">
    <location>
        <begin position="23"/>
        <end position="220"/>
    </location>
</feature>
<dbReference type="NCBIfam" id="TIGR02914">
    <property type="entry name" value="EpsI_fam"/>
    <property type="match status" value="1"/>
</dbReference>